<organism evidence="2 3">
    <name type="scientific">Halochromatium glycolicum</name>
    <dbReference type="NCBI Taxonomy" id="85075"/>
    <lineage>
        <taxon>Bacteria</taxon>
        <taxon>Pseudomonadati</taxon>
        <taxon>Pseudomonadota</taxon>
        <taxon>Gammaproteobacteria</taxon>
        <taxon>Chromatiales</taxon>
        <taxon>Chromatiaceae</taxon>
        <taxon>Halochromatium</taxon>
    </lineage>
</organism>
<reference evidence="2" key="2">
    <citation type="journal article" date="2020" name="Microorganisms">
        <title>Osmotic Adaptation and Compatible Solute Biosynthesis of Phototrophic Bacteria as Revealed from Genome Analyses.</title>
        <authorList>
            <person name="Imhoff J.F."/>
            <person name="Rahn T."/>
            <person name="Kunzel S."/>
            <person name="Keller A."/>
            <person name="Neulinger S.C."/>
        </authorList>
    </citation>
    <scope>NUCLEOTIDE SEQUENCE</scope>
    <source>
        <strain evidence="2">DSM 11080</strain>
    </source>
</reference>
<evidence type="ECO:0008006" key="4">
    <source>
        <dbReference type="Google" id="ProtNLM"/>
    </source>
</evidence>
<feature type="transmembrane region" description="Helical" evidence="1">
    <location>
        <begin position="20"/>
        <end position="41"/>
    </location>
</feature>
<keyword evidence="3" id="KW-1185">Reference proteome</keyword>
<accession>A0AAJ0X919</accession>
<protein>
    <recommendedName>
        <fullName evidence="4">DUF4381 domain-containing protein</fullName>
    </recommendedName>
</protein>
<dbReference type="Proteomes" id="UP001296776">
    <property type="component" value="Unassembled WGS sequence"/>
</dbReference>
<dbReference type="Pfam" id="PF14316">
    <property type="entry name" value="DUF4381"/>
    <property type="match status" value="1"/>
</dbReference>
<gene>
    <name evidence="2" type="ORF">CKO40_03170</name>
</gene>
<evidence type="ECO:0000256" key="1">
    <source>
        <dbReference type="SAM" id="Phobius"/>
    </source>
</evidence>
<comment type="caution">
    <text evidence="2">The sequence shown here is derived from an EMBL/GenBank/DDBJ whole genome shotgun (WGS) entry which is preliminary data.</text>
</comment>
<reference evidence="2" key="1">
    <citation type="submission" date="2017-08" db="EMBL/GenBank/DDBJ databases">
        <authorList>
            <person name="Imhoff J.F."/>
            <person name="Rahn T."/>
            <person name="Kuenzel S."/>
            <person name="Neulinger S.C."/>
        </authorList>
    </citation>
    <scope>NUCLEOTIDE SEQUENCE</scope>
    <source>
        <strain evidence="2">DSM 11080</strain>
    </source>
</reference>
<dbReference type="RefSeq" id="WP_200344657.1">
    <property type="nucleotide sequence ID" value="NZ_NRSJ01000004.1"/>
</dbReference>
<keyword evidence="1" id="KW-0472">Membrane</keyword>
<evidence type="ECO:0000313" key="2">
    <source>
        <dbReference type="EMBL" id="MBK1703580.1"/>
    </source>
</evidence>
<keyword evidence="1" id="KW-1133">Transmembrane helix</keyword>
<dbReference type="AlphaFoldDB" id="A0AAJ0X919"/>
<name>A0AAJ0X919_9GAMM</name>
<feature type="non-terminal residue" evidence="2">
    <location>
        <position position="150"/>
    </location>
</feature>
<keyword evidence="1" id="KW-0812">Transmembrane</keyword>
<dbReference type="EMBL" id="NRSJ01000004">
    <property type="protein sequence ID" value="MBK1703580.1"/>
    <property type="molecule type" value="Genomic_DNA"/>
</dbReference>
<sequence length="150" mass="17326">MNPELQALRDIHDPLGNPWWPLAPGWWLVLLALCAAAVLIWRQRRHRPLLPPLPLLRVGDWRWDAHRQLKRLQRAAPSTPLKVRAAELAELLKRIAMARHGRAHCAGLHGQAWLDWLTEQDPDGFDWRQEGQILIRAPYAPPQHPPEHSP</sequence>
<dbReference type="InterPro" id="IPR025489">
    <property type="entry name" value="DUF4381"/>
</dbReference>
<evidence type="ECO:0000313" key="3">
    <source>
        <dbReference type="Proteomes" id="UP001296776"/>
    </source>
</evidence>
<proteinExistence type="predicted"/>